<dbReference type="InterPro" id="IPR029036">
    <property type="entry name" value="P5CR_dimer"/>
</dbReference>
<dbReference type="HAMAP" id="MF_01925">
    <property type="entry name" value="P5C_reductase"/>
    <property type="match status" value="1"/>
</dbReference>
<comment type="subcellular location">
    <subcellularLocation>
        <location evidence="4">Cytoplasm</location>
    </subcellularLocation>
</comment>
<keyword evidence="4" id="KW-0641">Proline biosynthesis</keyword>
<dbReference type="Pfam" id="PF14748">
    <property type="entry name" value="P5CR_dimer"/>
    <property type="match status" value="1"/>
</dbReference>
<reference evidence="7 8" key="1">
    <citation type="submission" date="2023-01" db="EMBL/GenBank/DDBJ databases">
        <title>Psychrosphaera sp. nov., isolated from marine algae.</title>
        <authorList>
            <person name="Bayburt H."/>
            <person name="Choi B.J."/>
            <person name="Kim J.M."/>
            <person name="Choi D.G."/>
            <person name="Jeon C.O."/>
        </authorList>
    </citation>
    <scope>NUCLEOTIDE SEQUENCE [LARGE SCALE GENOMIC DNA]</scope>
    <source>
        <strain evidence="7 8">G1-22</strain>
    </source>
</reference>
<evidence type="ECO:0000313" key="7">
    <source>
        <dbReference type="EMBL" id="MDC2890636.1"/>
    </source>
</evidence>
<dbReference type="SUPFAM" id="SSF51735">
    <property type="entry name" value="NAD(P)-binding Rossmann-fold domains"/>
    <property type="match status" value="1"/>
</dbReference>
<comment type="similarity">
    <text evidence="1 4">Belongs to the pyrroline-5-carboxylate reductase family.</text>
</comment>
<accession>A0ABT5FHF4</accession>
<evidence type="ECO:0000256" key="3">
    <source>
        <dbReference type="ARBA" id="ARBA00023002"/>
    </source>
</evidence>
<dbReference type="Gene3D" id="3.40.50.720">
    <property type="entry name" value="NAD(P)-binding Rossmann-like Domain"/>
    <property type="match status" value="1"/>
</dbReference>
<comment type="catalytic activity">
    <reaction evidence="4">
        <text>L-proline + NADP(+) = (S)-1-pyrroline-5-carboxylate + NADPH + 2 H(+)</text>
        <dbReference type="Rhea" id="RHEA:14109"/>
        <dbReference type="ChEBI" id="CHEBI:15378"/>
        <dbReference type="ChEBI" id="CHEBI:17388"/>
        <dbReference type="ChEBI" id="CHEBI:57783"/>
        <dbReference type="ChEBI" id="CHEBI:58349"/>
        <dbReference type="ChEBI" id="CHEBI:60039"/>
        <dbReference type="EC" id="1.5.1.2"/>
    </reaction>
</comment>
<evidence type="ECO:0000313" key="8">
    <source>
        <dbReference type="Proteomes" id="UP001528411"/>
    </source>
</evidence>
<evidence type="ECO:0000256" key="2">
    <source>
        <dbReference type="ARBA" id="ARBA00022857"/>
    </source>
</evidence>
<dbReference type="Pfam" id="PF03807">
    <property type="entry name" value="F420_oxidored"/>
    <property type="match status" value="1"/>
</dbReference>
<dbReference type="EMBL" id="JAQOMS010000002">
    <property type="protein sequence ID" value="MDC2890636.1"/>
    <property type="molecule type" value="Genomic_DNA"/>
</dbReference>
<organism evidence="7 8">
    <name type="scientific">Psychrosphaera algicola</name>
    <dbReference type="NCBI Taxonomy" id="3023714"/>
    <lineage>
        <taxon>Bacteria</taxon>
        <taxon>Pseudomonadati</taxon>
        <taxon>Pseudomonadota</taxon>
        <taxon>Gammaproteobacteria</taxon>
        <taxon>Alteromonadales</taxon>
        <taxon>Pseudoalteromonadaceae</taxon>
        <taxon>Psychrosphaera</taxon>
    </lineage>
</organism>
<gene>
    <name evidence="4" type="primary">proC</name>
    <name evidence="7" type="ORF">PN838_20195</name>
</gene>
<evidence type="ECO:0000259" key="5">
    <source>
        <dbReference type="Pfam" id="PF03807"/>
    </source>
</evidence>
<dbReference type="InterPro" id="IPR028939">
    <property type="entry name" value="P5C_Rdtase_cat_N"/>
</dbReference>
<evidence type="ECO:0000256" key="4">
    <source>
        <dbReference type="HAMAP-Rule" id="MF_01925"/>
    </source>
</evidence>
<dbReference type="InterPro" id="IPR036291">
    <property type="entry name" value="NAD(P)-bd_dom_sf"/>
</dbReference>
<evidence type="ECO:0000256" key="1">
    <source>
        <dbReference type="ARBA" id="ARBA00005525"/>
    </source>
</evidence>
<keyword evidence="8" id="KW-1185">Reference proteome</keyword>
<feature type="domain" description="Pyrroline-5-carboxylate reductase catalytic N-terminal" evidence="5">
    <location>
        <begin position="11"/>
        <end position="109"/>
    </location>
</feature>
<comment type="caution">
    <text evidence="7">The sequence shown here is derived from an EMBL/GenBank/DDBJ whole genome shotgun (WGS) entry which is preliminary data.</text>
</comment>
<dbReference type="Proteomes" id="UP001528411">
    <property type="component" value="Unassembled WGS sequence"/>
</dbReference>
<dbReference type="PANTHER" id="PTHR11645:SF0">
    <property type="entry name" value="PYRROLINE-5-CARBOXYLATE REDUCTASE 3"/>
    <property type="match status" value="1"/>
</dbReference>
<proteinExistence type="inferred from homology"/>
<keyword evidence="3 4" id="KW-0560">Oxidoreductase</keyword>
<dbReference type="PANTHER" id="PTHR11645">
    <property type="entry name" value="PYRROLINE-5-CARBOXYLATE REDUCTASE"/>
    <property type="match status" value="1"/>
</dbReference>
<dbReference type="RefSeq" id="WP_272181772.1">
    <property type="nucleotide sequence ID" value="NZ_JAQOMS010000002.1"/>
</dbReference>
<dbReference type="EC" id="1.5.1.2" evidence="4"/>
<name>A0ABT5FHF4_9GAMM</name>
<evidence type="ECO:0000259" key="6">
    <source>
        <dbReference type="Pfam" id="PF14748"/>
    </source>
</evidence>
<keyword evidence="4" id="KW-0963">Cytoplasm</keyword>
<sequence length="294" mass="31836">MVFDKNFATKRIGFIGAGKMAKAMIQGFLKSGVVANQIIASTRTVESKVRVEKEFGIAATTCNNEVASLSDVIFICVKPTNVQNACDDIVAGLTYQELQTKIVISAAAGVPRVLVSDWLQNLPTTFTMMPNLPVSVNEGAIALYGSKIKQHFLTEVTQLLSKLGKVYQVESEVELAYMVGIAGSAPAYYYAMVEAIEQAAKHYALTNVNVSEVVRQTTRGTLTLLAEQAFDASYLKDMVASSGGTTREALNVIEEQHIGDSLHDAMEAAVLKTMKQLSYHLSQSNKPKVATEPC</sequence>
<dbReference type="Gene3D" id="1.10.3730.10">
    <property type="entry name" value="ProC C-terminal domain-like"/>
    <property type="match status" value="1"/>
</dbReference>
<dbReference type="SUPFAM" id="SSF48179">
    <property type="entry name" value="6-phosphogluconate dehydrogenase C-terminal domain-like"/>
    <property type="match status" value="1"/>
</dbReference>
<dbReference type="InterPro" id="IPR000304">
    <property type="entry name" value="Pyrroline-COOH_reductase"/>
</dbReference>
<feature type="domain" description="Pyrroline-5-carboxylate reductase dimerisation" evidence="6">
    <location>
        <begin position="175"/>
        <end position="273"/>
    </location>
</feature>
<protein>
    <recommendedName>
        <fullName evidence="4">Pyrroline-5-carboxylate reductase</fullName>
        <shortName evidence="4">P5C reductase</shortName>
        <shortName evidence="4">P5CR</shortName>
        <ecNumber evidence="4">1.5.1.2</ecNumber>
    </recommendedName>
    <alternativeName>
        <fullName evidence="4">PCA reductase</fullName>
    </alternativeName>
</protein>
<comment type="pathway">
    <text evidence="4">Amino-acid biosynthesis; L-proline biosynthesis; L-proline from L-glutamate 5-semialdehyde: step 1/1.</text>
</comment>
<dbReference type="InterPro" id="IPR008927">
    <property type="entry name" value="6-PGluconate_DH-like_C_sf"/>
</dbReference>
<dbReference type="PIRSF" id="PIRSF000193">
    <property type="entry name" value="Pyrrol-5-carb_rd"/>
    <property type="match status" value="1"/>
</dbReference>
<comment type="catalytic activity">
    <reaction evidence="4">
        <text>L-proline + NAD(+) = (S)-1-pyrroline-5-carboxylate + NADH + 2 H(+)</text>
        <dbReference type="Rhea" id="RHEA:14105"/>
        <dbReference type="ChEBI" id="CHEBI:15378"/>
        <dbReference type="ChEBI" id="CHEBI:17388"/>
        <dbReference type="ChEBI" id="CHEBI:57540"/>
        <dbReference type="ChEBI" id="CHEBI:57945"/>
        <dbReference type="ChEBI" id="CHEBI:60039"/>
        <dbReference type="EC" id="1.5.1.2"/>
    </reaction>
</comment>
<keyword evidence="2 4" id="KW-0521">NADP</keyword>
<comment type="function">
    <text evidence="4">Catalyzes the reduction of 1-pyrroline-5-carboxylate (PCA) to L-proline.</text>
</comment>
<keyword evidence="4" id="KW-0028">Amino-acid biosynthesis</keyword>